<dbReference type="InterPro" id="IPR050509">
    <property type="entry name" value="CoA-transferase_III"/>
</dbReference>
<sequence>MDRPLTGIRVIDAVDGPMQTVGRILSDLGAEVLRIEPPTGSPARSAGVLHGDRSLTFDLRNAGKQSIVVDLTTADGRRTLRDLAADADLVIRDGVAHADLASSTLRERNPLLVVLDISDFGSFGDRAGWSATPDVHAAVSTVLSRSGLPDVEEPLLPPELLLYESAAVQAVWTAMLELAHVRATGVGDVADFSVSEGLLQILDPVFGVSGSARAGVALTDLPRGRPDARHYYPMFAAVDGMVRICVLSRRQWRGMFEWLGSPPEFADPEFDKVTSRYRAKDRLYPAIAAMFATLSVDDAVEQGQRFGVPTAGLASSREVLAQRAFSENGSFEPCTVGDQPALRHSGWYEIDDTRIGAKAGAPELGAGSASNSRTGVPIADDARPGRRPFDGLRVLDLGVIVVGAELGRLFGDYGAEVIKIESSAFPDGSRVIPRHAPITESASWGFRNRKSLGLNLRSDEGRRIFADLVRTSDVVLTNFKPGTLAKLGFDMDALLDLNPGIILSESSAFGNHGPWSRRLGYGPLVRASAGLSGLWSYPGESDGYSDAITVFPDHLVARLNASAIVALLMRRDRTGRGGRVSTAQVDAIFAAMADHLLAQSLDAERELRPEGNDRGIDAFRGLYPAAGTDEWLVVDAVGDDQFAAVASLIGRSEMRADPRYATAQSRWENRAELRKVLSEWTSTRTPFDAAAHLQAAGVPAGPMMRIPDIEADPHLRGRGVFGELIQPQLAGGLITNLGEARTQNLRPPLLQPAPLIAEHTRGVLRDVLGSTDDEIARLIELSVLEDDVQAAKPAVKG</sequence>
<evidence type="ECO:0000256" key="1">
    <source>
        <dbReference type="ARBA" id="ARBA00008383"/>
    </source>
</evidence>
<evidence type="ECO:0000313" key="5">
    <source>
        <dbReference type="Proteomes" id="UP000550729"/>
    </source>
</evidence>
<reference evidence="4 5" key="1">
    <citation type="submission" date="2020-04" db="EMBL/GenBank/DDBJ databases">
        <title>Gordonia sp. nov. TBRC 11910.</title>
        <authorList>
            <person name="Suriyachadkun C."/>
        </authorList>
    </citation>
    <scope>NUCLEOTIDE SEQUENCE [LARGE SCALE GENOMIC DNA]</scope>
    <source>
        <strain evidence="4 5">TBRC 11910</strain>
    </source>
</reference>
<dbReference type="AlphaFoldDB" id="A0A848L385"/>
<protein>
    <submittedName>
        <fullName evidence="4">CoA transferase</fullName>
    </submittedName>
</protein>
<organism evidence="4 5">
    <name type="scientific">Gordonia asplenii</name>
    <dbReference type="NCBI Taxonomy" id="2725283"/>
    <lineage>
        <taxon>Bacteria</taxon>
        <taxon>Bacillati</taxon>
        <taxon>Actinomycetota</taxon>
        <taxon>Actinomycetes</taxon>
        <taxon>Mycobacteriales</taxon>
        <taxon>Gordoniaceae</taxon>
        <taxon>Gordonia</taxon>
    </lineage>
</organism>
<evidence type="ECO:0000313" key="4">
    <source>
        <dbReference type="EMBL" id="NMO03063.1"/>
    </source>
</evidence>
<dbReference type="InterPro" id="IPR023606">
    <property type="entry name" value="CoA-Trfase_III_dom_1_sf"/>
</dbReference>
<dbReference type="SUPFAM" id="SSF89796">
    <property type="entry name" value="CoA-transferase family III (CaiB/BaiF)"/>
    <property type="match status" value="2"/>
</dbReference>
<evidence type="ECO:0000256" key="2">
    <source>
        <dbReference type="ARBA" id="ARBA00022679"/>
    </source>
</evidence>
<dbReference type="InterPro" id="IPR044855">
    <property type="entry name" value="CoA-Trfase_III_dom3_sf"/>
</dbReference>
<feature type="region of interest" description="Disordered" evidence="3">
    <location>
        <begin position="363"/>
        <end position="382"/>
    </location>
</feature>
<dbReference type="Proteomes" id="UP000550729">
    <property type="component" value="Unassembled WGS sequence"/>
</dbReference>
<proteinExistence type="inferred from homology"/>
<dbReference type="Gene3D" id="3.30.1540.10">
    <property type="entry name" value="formyl-coa transferase, domain 3"/>
    <property type="match status" value="2"/>
</dbReference>
<comment type="caution">
    <text evidence="4">The sequence shown here is derived from an EMBL/GenBank/DDBJ whole genome shotgun (WGS) entry which is preliminary data.</text>
</comment>
<dbReference type="PANTHER" id="PTHR48228:SF6">
    <property type="entry name" value="L-CARNITINE COA-TRANSFERASE"/>
    <property type="match status" value="1"/>
</dbReference>
<dbReference type="Gene3D" id="3.40.50.10540">
    <property type="entry name" value="Crotonobetainyl-coa:carnitine coa-transferase, domain 1"/>
    <property type="match status" value="2"/>
</dbReference>
<dbReference type="PANTHER" id="PTHR48228">
    <property type="entry name" value="SUCCINYL-COA--D-CITRAMALATE COA-TRANSFERASE"/>
    <property type="match status" value="1"/>
</dbReference>
<dbReference type="InterPro" id="IPR003673">
    <property type="entry name" value="CoA-Trfase_fam_III"/>
</dbReference>
<dbReference type="Pfam" id="PF02515">
    <property type="entry name" value="CoA_transf_3"/>
    <property type="match status" value="2"/>
</dbReference>
<evidence type="ECO:0000256" key="3">
    <source>
        <dbReference type="SAM" id="MobiDB-lite"/>
    </source>
</evidence>
<comment type="similarity">
    <text evidence="1">Belongs to the CoA-transferase III family.</text>
</comment>
<gene>
    <name evidence="4" type="ORF">HH308_17760</name>
</gene>
<accession>A0A848L385</accession>
<keyword evidence="5" id="KW-1185">Reference proteome</keyword>
<dbReference type="GO" id="GO:0016740">
    <property type="term" value="F:transferase activity"/>
    <property type="evidence" value="ECO:0007669"/>
    <property type="project" value="UniProtKB-KW"/>
</dbReference>
<keyword evidence="2 4" id="KW-0808">Transferase</keyword>
<dbReference type="EMBL" id="JABBNB010000019">
    <property type="protein sequence ID" value="NMO03063.1"/>
    <property type="molecule type" value="Genomic_DNA"/>
</dbReference>
<name>A0A848L385_9ACTN</name>